<comment type="caution">
    <text evidence="4">The sequence shown here is derived from an EMBL/GenBank/DDBJ whole genome shotgun (WGS) entry which is preliminary data.</text>
</comment>
<sequence length="329" mass="36805">MQNTDTRPPLPAVEIRDIDNQSMVDAGFQVIDQDLVRLQSKPLKARQVIIRLDGCILAHQFTNLRLRSRPSLPDQFIAFVAFGPDASGSVNGLQVRHDIMLAVPPSTGISLVSDPGYESMTFLLRPEDVSAHLKVRDLEDSFHLPQEVQVLHVGADSAGNLFAWGKRLVEVATADPELFNNKEQRAAAQADLVDTLLTTLSGTSKLEPERRERTRQLQSDIVRAAERHALAHADERLYVTDLCRAAGVSERTLEYAFRAVMALSPTAYLTRIRLHRVHQALLQARPGSTTVTEQALNWGFWHFGEFSRAYKDCFDELPSNTLRRSADQS</sequence>
<dbReference type="Pfam" id="PF12833">
    <property type="entry name" value="HTH_18"/>
    <property type="match status" value="1"/>
</dbReference>
<dbReference type="SMART" id="SM00342">
    <property type="entry name" value="HTH_ARAC"/>
    <property type="match status" value="1"/>
</dbReference>
<dbReference type="InterPro" id="IPR053142">
    <property type="entry name" value="PchR_regulatory_protein"/>
</dbReference>
<dbReference type="PROSITE" id="PS01124">
    <property type="entry name" value="HTH_ARAC_FAMILY_2"/>
    <property type="match status" value="1"/>
</dbReference>
<dbReference type="GO" id="GO:0003700">
    <property type="term" value="F:DNA-binding transcription factor activity"/>
    <property type="evidence" value="ECO:0007669"/>
    <property type="project" value="InterPro"/>
</dbReference>
<organism evidence="4 5">
    <name type="scientific">Rugamonas fusca</name>
    <dbReference type="NCBI Taxonomy" id="2758568"/>
    <lineage>
        <taxon>Bacteria</taxon>
        <taxon>Pseudomonadati</taxon>
        <taxon>Pseudomonadota</taxon>
        <taxon>Betaproteobacteria</taxon>
        <taxon>Burkholderiales</taxon>
        <taxon>Oxalobacteraceae</taxon>
        <taxon>Telluria group</taxon>
        <taxon>Rugamonas</taxon>
    </lineage>
</organism>
<name>A0A7W2I5B0_9BURK</name>
<dbReference type="RefSeq" id="WP_182213642.1">
    <property type="nucleotide sequence ID" value="NZ_JACEZS010000001.1"/>
</dbReference>
<protein>
    <submittedName>
        <fullName evidence="4">Helix-turn-helix domain-containing protein</fullName>
    </submittedName>
</protein>
<evidence type="ECO:0000259" key="3">
    <source>
        <dbReference type="PROSITE" id="PS01124"/>
    </source>
</evidence>
<dbReference type="PANTHER" id="PTHR47893:SF1">
    <property type="entry name" value="REGULATORY PROTEIN PCHR"/>
    <property type="match status" value="1"/>
</dbReference>
<gene>
    <name evidence="4" type="ORF">H3H36_02605</name>
</gene>
<dbReference type="GO" id="GO:0043565">
    <property type="term" value="F:sequence-specific DNA binding"/>
    <property type="evidence" value="ECO:0007669"/>
    <property type="project" value="InterPro"/>
</dbReference>
<keyword evidence="5" id="KW-1185">Reference proteome</keyword>
<keyword evidence="1" id="KW-0805">Transcription regulation</keyword>
<evidence type="ECO:0000313" key="5">
    <source>
        <dbReference type="Proteomes" id="UP000566711"/>
    </source>
</evidence>
<dbReference type="Gene3D" id="1.10.10.60">
    <property type="entry name" value="Homeodomain-like"/>
    <property type="match status" value="1"/>
</dbReference>
<evidence type="ECO:0000256" key="2">
    <source>
        <dbReference type="ARBA" id="ARBA00023163"/>
    </source>
</evidence>
<dbReference type="PANTHER" id="PTHR47893">
    <property type="entry name" value="REGULATORY PROTEIN PCHR"/>
    <property type="match status" value="1"/>
</dbReference>
<reference evidence="4 5" key="1">
    <citation type="submission" date="2020-07" db="EMBL/GenBank/DDBJ databases">
        <title>Novel species isolated from subtropical streams in China.</title>
        <authorList>
            <person name="Lu H."/>
        </authorList>
    </citation>
    <scope>NUCLEOTIDE SEQUENCE [LARGE SCALE GENOMIC DNA]</scope>
    <source>
        <strain evidence="4 5">FT3S</strain>
    </source>
</reference>
<evidence type="ECO:0000313" key="4">
    <source>
        <dbReference type="EMBL" id="MBA5604251.1"/>
    </source>
</evidence>
<dbReference type="EMBL" id="JACEZS010000001">
    <property type="protein sequence ID" value="MBA5604251.1"/>
    <property type="molecule type" value="Genomic_DNA"/>
</dbReference>
<feature type="domain" description="HTH araC/xylS-type" evidence="3">
    <location>
        <begin position="223"/>
        <end position="324"/>
    </location>
</feature>
<dbReference type="InterPro" id="IPR018060">
    <property type="entry name" value="HTH_AraC"/>
</dbReference>
<dbReference type="InterPro" id="IPR009057">
    <property type="entry name" value="Homeodomain-like_sf"/>
</dbReference>
<dbReference type="AlphaFoldDB" id="A0A7W2I5B0"/>
<dbReference type="SUPFAM" id="SSF46689">
    <property type="entry name" value="Homeodomain-like"/>
    <property type="match status" value="1"/>
</dbReference>
<accession>A0A7W2I5B0</accession>
<evidence type="ECO:0000256" key="1">
    <source>
        <dbReference type="ARBA" id="ARBA00023015"/>
    </source>
</evidence>
<proteinExistence type="predicted"/>
<keyword evidence="2" id="KW-0804">Transcription</keyword>
<dbReference type="Proteomes" id="UP000566711">
    <property type="component" value="Unassembled WGS sequence"/>
</dbReference>